<feature type="chain" id="PRO_5012282257" evidence="2">
    <location>
        <begin position="26"/>
        <end position="1435"/>
    </location>
</feature>
<evidence type="ECO:0000256" key="2">
    <source>
        <dbReference type="SAM" id="SignalP"/>
    </source>
</evidence>
<keyword evidence="4" id="KW-1185">Reference proteome</keyword>
<dbReference type="EMBL" id="MCFG01000355">
    <property type="protein sequence ID" value="ORX75464.1"/>
    <property type="molecule type" value="Genomic_DNA"/>
</dbReference>
<gene>
    <name evidence="3" type="ORF">BCR32DRAFT_296890</name>
</gene>
<comment type="caution">
    <text evidence="3">The sequence shown here is derived from an EMBL/GenBank/DDBJ whole genome shotgun (WGS) entry which is preliminary data.</text>
</comment>
<reference evidence="3 4" key="1">
    <citation type="submission" date="2016-08" db="EMBL/GenBank/DDBJ databases">
        <title>A Parts List for Fungal Cellulosomes Revealed by Comparative Genomics.</title>
        <authorList>
            <consortium name="DOE Joint Genome Institute"/>
            <person name="Haitjema C.H."/>
            <person name="Gilmore S.P."/>
            <person name="Henske J.K."/>
            <person name="Solomon K.V."/>
            <person name="De Groot R."/>
            <person name="Kuo A."/>
            <person name="Mondo S.J."/>
            <person name="Salamov A.A."/>
            <person name="Labutti K."/>
            <person name="Zhao Z."/>
            <person name="Chiniquy J."/>
            <person name="Barry K."/>
            <person name="Brewer H.M."/>
            <person name="Purvine S.O."/>
            <person name="Wright A.T."/>
            <person name="Boxma B."/>
            <person name="Van Alen T."/>
            <person name="Hackstein J.H."/>
            <person name="Baker S.E."/>
            <person name="Grigoriev I.V."/>
            <person name="O'Malley M.A."/>
        </authorList>
    </citation>
    <scope>NUCLEOTIDE SEQUENCE [LARGE SCALE GENOMIC DNA]</scope>
    <source>
        <strain evidence="3 4">S4</strain>
    </source>
</reference>
<proteinExistence type="predicted"/>
<dbReference type="Proteomes" id="UP000193944">
    <property type="component" value="Unassembled WGS sequence"/>
</dbReference>
<feature type="region of interest" description="Disordered" evidence="1">
    <location>
        <begin position="803"/>
        <end position="826"/>
    </location>
</feature>
<keyword evidence="2" id="KW-0732">Signal</keyword>
<dbReference type="OrthoDB" id="10400713at2759"/>
<accession>A0A1Y1WQR4</accession>
<protein>
    <submittedName>
        <fullName evidence="3">Scaffoldin</fullName>
    </submittedName>
</protein>
<evidence type="ECO:0000256" key="1">
    <source>
        <dbReference type="SAM" id="MobiDB-lite"/>
    </source>
</evidence>
<evidence type="ECO:0000313" key="3">
    <source>
        <dbReference type="EMBL" id="ORX75464.1"/>
    </source>
</evidence>
<reference evidence="3 4" key="2">
    <citation type="submission" date="2016-08" db="EMBL/GenBank/DDBJ databases">
        <title>Pervasive Adenine N6-methylation of Active Genes in Fungi.</title>
        <authorList>
            <consortium name="DOE Joint Genome Institute"/>
            <person name="Mondo S.J."/>
            <person name="Dannebaum R.O."/>
            <person name="Kuo R.C."/>
            <person name="Labutti K."/>
            <person name="Haridas S."/>
            <person name="Kuo A."/>
            <person name="Salamov A."/>
            <person name="Ahrendt S.R."/>
            <person name="Lipzen A."/>
            <person name="Sullivan W."/>
            <person name="Andreopoulos W.B."/>
            <person name="Clum A."/>
            <person name="Lindquist E."/>
            <person name="Daum C."/>
            <person name="Ramamoorthy G.K."/>
            <person name="Gryganskyi A."/>
            <person name="Culley D."/>
            <person name="Magnuson J.K."/>
            <person name="James T.Y."/>
            <person name="O'Malley M.A."/>
            <person name="Stajich J.E."/>
            <person name="Spatafora J.W."/>
            <person name="Visel A."/>
            <person name="Grigoriev I.V."/>
        </authorList>
    </citation>
    <scope>NUCLEOTIDE SEQUENCE [LARGE SCALE GENOMIC DNA]</scope>
    <source>
        <strain evidence="3 4">S4</strain>
    </source>
</reference>
<dbReference type="STRING" id="1754192.A0A1Y1WQR4"/>
<organism evidence="3 4">
    <name type="scientific">Anaeromyces robustus</name>
    <dbReference type="NCBI Taxonomy" id="1754192"/>
    <lineage>
        <taxon>Eukaryota</taxon>
        <taxon>Fungi</taxon>
        <taxon>Fungi incertae sedis</taxon>
        <taxon>Chytridiomycota</taxon>
        <taxon>Chytridiomycota incertae sedis</taxon>
        <taxon>Neocallimastigomycetes</taxon>
        <taxon>Neocallimastigales</taxon>
        <taxon>Neocallimastigaceae</taxon>
        <taxon>Anaeromyces</taxon>
    </lineage>
</organism>
<evidence type="ECO:0000313" key="4">
    <source>
        <dbReference type="Proteomes" id="UP000193944"/>
    </source>
</evidence>
<feature type="signal peptide" evidence="2">
    <location>
        <begin position="1"/>
        <end position="25"/>
    </location>
</feature>
<name>A0A1Y1WQR4_9FUNG</name>
<sequence>MKIHLLFLLIKSVIFLSYIISTVHALNTCPDTATSIDLNKYCIKDKKILKGKSTTTNGETSYSFEPVTDGVYLFKKDEGIINNVSDDISEGYLCTNTECSIISTNGVYINSQNEKHIAIYDNGFNKCIKGSGTYLNKISSNNLVNALIKCDGSSNCEIVDANEGVYINNAGNGLNKALIKCENSNCFISDACKNVNYEYFVDSNPYDNNSKISGIIICSKKNGKCERKKSESPEGYYLNYGSDSGEKPLILCEAGDNVSCKSVTSSSLSNIYYINAGESSTLIKCSGTTNCELFTSPKGNYFYVNAIPNANGDDALIFCDDGKCNLENISGAGYYLTYSDTEGLIVCEEPTSEIKIICSVNTPSTFTGYYLNSDPSTKDNKPLIKCTNIGCKLLTIETDISPGFYVNAGTQNSIITCDDKKCEISNVYTSKDVNGSYNYDGKDLKIYVDTNEDEDERLSQSSNDIDDSEALYYYINVPNSNIFPGITSSTTTLFKVSKYSITRLIVNSNFAIENTTNKVTESGTINSDITLYTCSYKTKICTKSNTCKSNIYLLDKNNKIAYYCNDKNVLSKITEEGYYLDSSLSTTNSVINCKNSSDGIVCEYVSNPKYYFINSGYNKATHPLIQCQESLCHTTNAVIGNYLSGVIKNDVRGIIKCTSSNDCSEMSSVKSNDHYFINNGYDKNVMALINCYNKNCFTIRATVGNYISDEASILINCESSSNCNKIAASSGFYSYSSNNNGNDSVKKIIECELKNSIVCEPKDANSGFYLSNISNVLINCTGNDNKCTTIIARNGIYRSATTRITSSSKRDDQEDNDKEEKQEENGLRVKHNERANKLVYNIIVCSATSCNELSASELAAIPYCTFDNNKCFISNKLSANNNISVSSISSGSYCTNSDREVLYFATDTIVPEKDSLYGSTSIYTYTTTNSNCIKVSSAYANNYFTIRNNIYHIDEGQISQIVNAGYYFINVNTNTLVNGNNIEDYNDPDVKLFKCNDNSCSFVNKPETTTYIADVNKKIIKYNPNSDSYVFPYENDIICMYSNNKCIPKYDLKDREFCITYKGELVLAGSNILSHETGDCYKSSGINSAIYGYSQYLYEMTTNYAQIIDETAYYIVSLSTNTTASFKDYTNRNNPIKIYGCVGSQCKETEPSEEVYYYSPESKYLFMYEKGQWTSPKSSGYALISITPNEEYIYKYTLNSNTNKVTINEKAKDGYYYTPNNEMYKCDENNNICTKVDNSGYYFTNNGEMYYCLHDSEGLEKISCTKKSCIIGQFYYINEKYYRCEIGSMFKVVSSKYCKYDENVIINFITSYYEEYPNQIKLAIENVATNNNSTAIVQGMNNNYMNVVPGIFTNCTYNPEDKSSSFDLVCINNYVSYNEENDNLEICSIPQLGYVECIEDEDNPNKCKISGSLSRYSKSIFTIIMSIAIIIFILI</sequence>
<feature type="compositionally biased region" description="Basic and acidic residues" evidence="1">
    <location>
        <begin position="808"/>
        <end position="826"/>
    </location>
</feature>